<reference evidence="6 7" key="1">
    <citation type="journal article" date="2015" name="Stand. Genomic Sci.">
        <title>Genomic Encyclopedia of Bacterial and Archaeal Type Strains, Phase III: the genomes of soil and plant-associated and newly described type strains.</title>
        <authorList>
            <person name="Whitman W.B."/>
            <person name="Woyke T."/>
            <person name="Klenk H.P."/>
            <person name="Zhou Y."/>
            <person name="Lilburn T.G."/>
            <person name="Beck B.J."/>
            <person name="De Vos P."/>
            <person name="Vandamme P."/>
            <person name="Eisen J.A."/>
            <person name="Garrity G."/>
            <person name="Hugenholtz P."/>
            <person name="Kyrpides N.C."/>
        </authorList>
    </citation>
    <scope>NUCLEOTIDE SEQUENCE [LARGE SCALE GENOMIC DNA]</scope>
    <source>
        <strain evidence="6 7">DSM 64</strain>
    </source>
</reference>
<dbReference type="PROSITE" id="PS50931">
    <property type="entry name" value="HTH_LYSR"/>
    <property type="match status" value="1"/>
</dbReference>
<dbReference type="SUPFAM" id="SSF53850">
    <property type="entry name" value="Periplasmic binding protein-like II"/>
    <property type="match status" value="1"/>
</dbReference>
<dbReference type="PANTHER" id="PTHR30537:SF5">
    <property type="entry name" value="HTH-TYPE TRANSCRIPTIONAL ACTIVATOR TTDR-RELATED"/>
    <property type="match status" value="1"/>
</dbReference>
<evidence type="ECO:0000313" key="6">
    <source>
        <dbReference type="EMBL" id="TWG40984.1"/>
    </source>
</evidence>
<dbReference type="FunFam" id="1.10.10.10:FF:000001">
    <property type="entry name" value="LysR family transcriptional regulator"/>
    <property type="match status" value="1"/>
</dbReference>
<dbReference type="PRINTS" id="PR00039">
    <property type="entry name" value="HTHLYSR"/>
</dbReference>
<dbReference type="InterPro" id="IPR000847">
    <property type="entry name" value="LysR_HTH_N"/>
</dbReference>
<dbReference type="EMBL" id="VJWE01000002">
    <property type="protein sequence ID" value="TWG40984.1"/>
    <property type="molecule type" value="Genomic_DNA"/>
</dbReference>
<dbReference type="CDD" id="cd08422">
    <property type="entry name" value="PBP2_CrgA_like"/>
    <property type="match status" value="1"/>
</dbReference>
<accession>A0A561XXY8</accession>
<comment type="similarity">
    <text evidence="1">Belongs to the LysR transcriptional regulatory family.</text>
</comment>
<dbReference type="InterPro" id="IPR036390">
    <property type="entry name" value="WH_DNA-bd_sf"/>
</dbReference>
<organism evidence="6 7">
    <name type="scientific">Acidovorax delafieldii</name>
    <name type="common">Pseudomonas delafieldii</name>
    <dbReference type="NCBI Taxonomy" id="47920"/>
    <lineage>
        <taxon>Bacteria</taxon>
        <taxon>Pseudomonadati</taxon>
        <taxon>Pseudomonadota</taxon>
        <taxon>Betaproteobacteria</taxon>
        <taxon>Burkholderiales</taxon>
        <taxon>Comamonadaceae</taxon>
        <taxon>Acidovorax</taxon>
    </lineage>
</organism>
<feature type="domain" description="HTH lysR-type" evidence="5">
    <location>
        <begin position="13"/>
        <end position="70"/>
    </location>
</feature>
<name>A0A561XXY8_ACIDE</name>
<dbReference type="GO" id="GO:0006351">
    <property type="term" value="P:DNA-templated transcription"/>
    <property type="evidence" value="ECO:0007669"/>
    <property type="project" value="TreeGrafter"/>
</dbReference>
<keyword evidence="4" id="KW-0804">Transcription</keyword>
<evidence type="ECO:0000256" key="3">
    <source>
        <dbReference type="ARBA" id="ARBA00023125"/>
    </source>
</evidence>
<dbReference type="RefSeq" id="WP_146869668.1">
    <property type="nucleotide sequence ID" value="NZ_VJWE01000002.1"/>
</dbReference>
<dbReference type="Pfam" id="PF00126">
    <property type="entry name" value="HTH_1"/>
    <property type="match status" value="1"/>
</dbReference>
<dbReference type="Gene3D" id="1.10.10.10">
    <property type="entry name" value="Winged helix-like DNA-binding domain superfamily/Winged helix DNA-binding domain"/>
    <property type="match status" value="1"/>
</dbReference>
<dbReference type="Gene3D" id="3.40.190.290">
    <property type="match status" value="1"/>
</dbReference>
<dbReference type="InterPro" id="IPR005119">
    <property type="entry name" value="LysR_subst-bd"/>
</dbReference>
<proteinExistence type="inferred from homology"/>
<dbReference type="Proteomes" id="UP000321485">
    <property type="component" value="Unassembled WGS sequence"/>
</dbReference>
<evidence type="ECO:0000313" key="7">
    <source>
        <dbReference type="Proteomes" id="UP000321485"/>
    </source>
</evidence>
<dbReference type="GeneID" id="51109357"/>
<gene>
    <name evidence="6" type="ORF">ATF69_0273</name>
</gene>
<dbReference type="GO" id="GO:0003700">
    <property type="term" value="F:DNA-binding transcription factor activity"/>
    <property type="evidence" value="ECO:0007669"/>
    <property type="project" value="InterPro"/>
</dbReference>
<keyword evidence="2" id="KW-0805">Transcription regulation</keyword>
<dbReference type="PANTHER" id="PTHR30537">
    <property type="entry name" value="HTH-TYPE TRANSCRIPTIONAL REGULATOR"/>
    <property type="match status" value="1"/>
</dbReference>
<dbReference type="AlphaFoldDB" id="A0A561XXY8"/>
<evidence type="ECO:0000256" key="4">
    <source>
        <dbReference type="ARBA" id="ARBA00023163"/>
    </source>
</evidence>
<dbReference type="InterPro" id="IPR036388">
    <property type="entry name" value="WH-like_DNA-bd_sf"/>
</dbReference>
<comment type="caution">
    <text evidence="6">The sequence shown here is derived from an EMBL/GenBank/DDBJ whole genome shotgun (WGS) entry which is preliminary data.</text>
</comment>
<evidence type="ECO:0000259" key="5">
    <source>
        <dbReference type="PROSITE" id="PS50931"/>
    </source>
</evidence>
<dbReference type="InterPro" id="IPR058163">
    <property type="entry name" value="LysR-type_TF_proteobact-type"/>
</dbReference>
<evidence type="ECO:0000256" key="1">
    <source>
        <dbReference type="ARBA" id="ARBA00009437"/>
    </source>
</evidence>
<dbReference type="Pfam" id="PF03466">
    <property type="entry name" value="LysR_substrate"/>
    <property type="match status" value="1"/>
</dbReference>
<dbReference type="GO" id="GO:0043565">
    <property type="term" value="F:sequence-specific DNA binding"/>
    <property type="evidence" value="ECO:0007669"/>
    <property type="project" value="TreeGrafter"/>
</dbReference>
<sequence>MTNTLPALQPGADRIELMQTFVRIVEAGSLSAAAQQLGTSQPTVSRRLQALERSLGIKLLQRSTHVMKLTEDGDRCFAHAKALLEDWRAMEDDLRGTADTPRGTLRVLAPHAFGQDQFIAPLMAYLRRYPEVDVEWMLHDRRPNFIAEGIDCAIQVGAVDDPSVVAVRLAEVPRIVLAAPALMAGRPTPQHAQDLQPLPWLALSTFYRREVTLTQEPGGEAHTFGITPRLATDSLYALRSAALAGLGACISSAWIVDNDVRQGKLLHLVPNWHAAPLPVYLVYPYARFYPARLRLFLEAMRGAMPGLVGMRAVGFM</sequence>
<protein>
    <submittedName>
        <fullName evidence="6">LysR family transcriptional regulator</fullName>
    </submittedName>
</protein>
<dbReference type="SUPFAM" id="SSF46785">
    <property type="entry name" value="Winged helix' DNA-binding domain"/>
    <property type="match status" value="1"/>
</dbReference>
<evidence type="ECO:0000256" key="2">
    <source>
        <dbReference type="ARBA" id="ARBA00023015"/>
    </source>
</evidence>
<keyword evidence="3" id="KW-0238">DNA-binding</keyword>